<dbReference type="InterPro" id="IPR029501">
    <property type="entry name" value="EndoU_bac"/>
</dbReference>
<evidence type="ECO:0000313" key="4">
    <source>
        <dbReference type="EMBL" id="GAA3355572.1"/>
    </source>
</evidence>
<reference evidence="4" key="1">
    <citation type="journal article" date="2014" name="Int. J. Syst. Evol. Microbiol.">
        <title>Complete genome of a new Firmicutes species belonging to the dominant human colonic microbiota ('Ruminococcus bicirculans') reveals two chromosomes and a selective capacity to utilize plant glucans.</title>
        <authorList>
            <consortium name="NISC Comparative Sequencing Program"/>
            <person name="Wegmann U."/>
            <person name="Louis P."/>
            <person name="Goesmann A."/>
            <person name="Henrissat B."/>
            <person name="Duncan S.H."/>
            <person name="Flint H.J."/>
        </authorList>
    </citation>
    <scope>NUCLEOTIDE SEQUENCE</scope>
    <source>
        <strain evidence="4">JCM 9687</strain>
    </source>
</reference>
<reference evidence="4" key="3">
    <citation type="submission" date="2023-12" db="EMBL/GenBank/DDBJ databases">
        <authorList>
            <person name="Sun Q."/>
            <person name="Inoue M."/>
        </authorList>
    </citation>
    <scope>NUCLEOTIDE SEQUENCE</scope>
    <source>
        <strain evidence="4">JCM 9687</strain>
    </source>
</reference>
<sequence length="355" mass="38191">MPALGADEVRPSTPPPSCAAVAPAEPRPDWGFGYWPDGYPERLRFAAGEWEHLVGVLHEISAEGDALIDGLVRDNRGEVFDRIRGYWETKSQLCGTAQIFPAVTATTTLLAQSCRELAKGVQRAQQGMRTLAEQRADDRFLDVLATALGYLPGPWAKAASAAVDVGEYFAVLAIVERIKSNYDADREVAVARLADSGAAARLREWAGSDTEIGSESRVYSQVDAGLEQRLGDAPYDGWAAVDEPHPDPASVHITAAREAHVLGGDRTGGGHLAGTGAPGKTEFPAEWDRELILNNARSVGRNPDQPPVHEPDGRWLVNGVRDGVRIVVILNPDGSVVTTFPQGGPGVIENPRRKR</sequence>
<reference evidence="5" key="2">
    <citation type="journal article" date="2019" name="Int. J. Syst. Evol. Microbiol.">
        <title>The Global Catalogue of Microorganisms (GCM) 10K type strain sequencing project: providing services to taxonomists for standard genome sequencing and annotation.</title>
        <authorList>
            <consortium name="The Broad Institute Genomics Platform"/>
            <consortium name="The Broad Institute Genome Sequencing Center for Infectious Disease"/>
            <person name="Wu L."/>
            <person name="Ma J."/>
        </authorList>
    </citation>
    <scope>NUCLEOTIDE SEQUENCE [LARGE SCALE GENOMIC DNA]</scope>
    <source>
        <strain evidence="5">JCM 9687</strain>
    </source>
</reference>
<dbReference type="EMBL" id="BAAAYK010000010">
    <property type="protein sequence ID" value="GAA3352959.1"/>
    <property type="molecule type" value="Genomic_DNA"/>
</dbReference>
<gene>
    <name evidence="3" type="ORF">GCM10020366_04530</name>
    <name evidence="4" type="ORF">GCM10020366_16240</name>
</gene>
<evidence type="ECO:0000313" key="3">
    <source>
        <dbReference type="EMBL" id="GAA3352959.1"/>
    </source>
</evidence>
<evidence type="ECO:0000313" key="5">
    <source>
        <dbReference type="Proteomes" id="UP001500483"/>
    </source>
</evidence>
<dbReference type="Proteomes" id="UP001500483">
    <property type="component" value="Unassembled WGS sequence"/>
</dbReference>
<protein>
    <recommendedName>
        <fullName evidence="2">Bacterial EndoU nuclease domain-containing protein</fullName>
    </recommendedName>
</protein>
<dbReference type="Pfam" id="PF14436">
    <property type="entry name" value="EndoU_bacteria"/>
    <property type="match status" value="1"/>
</dbReference>
<accession>A0ABP6RM85</accession>
<feature type="domain" description="Bacterial EndoU nuclease" evidence="2">
    <location>
        <begin position="255"/>
        <end position="342"/>
    </location>
</feature>
<evidence type="ECO:0000256" key="1">
    <source>
        <dbReference type="SAM" id="MobiDB-lite"/>
    </source>
</evidence>
<comment type="caution">
    <text evidence="4">The sequence shown here is derived from an EMBL/GenBank/DDBJ whole genome shotgun (WGS) entry which is preliminary data.</text>
</comment>
<name>A0ABP6RM85_9PSEU</name>
<proteinExistence type="predicted"/>
<feature type="region of interest" description="Disordered" evidence="1">
    <location>
        <begin position="1"/>
        <end position="22"/>
    </location>
</feature>
<evidence type="ECO:0000259" key="2">
    <source>
        <dbReference type="Pfam" id="PF14436"/>
    </source>
</evidence>
<organism evidence="4 5">
    <name type="scientific">Saccharopolyspora gregorii</name>
    <dbReference type="NCBI Taxonomy" id="33914"/>
    <lineage>
        <taxon>Bacteria</taxon>
        <taxon>Bacillati</taxon>
        <taxon>Actinomycetota</taxon>
        <taxon>Actinomycetes</taxon>
        <taxon>Pseudonocardiales</taxon>
        <taxon>Pseudonocardiaceae</taxon>
        <taxon>Saccharopolyspora</taxon>
    </lineage>
</organism>
<keyword evidence="5" id="KW-1185">Reference proteome</keyword>
<dbReference type="EMBL" id="BAAAYK010000038">
    <property type="protein sequence ID" value="GAA3355572.1"/>
    <property type="molecule type" value="Genomic_DNA"/>
</dbReference>